<reference evidence="2" key="1">
    <citation type="journal article" date="2015" name="Nat. Genet.">
        <title>The genome and transcriptome of the zoonotic hookworm Ancylostoma ceylanicum identify infection-specific gene families.</title>
        <authorList>
            <person name="Schwarz E.M."/>
            <person name="Hu Y."/>
            <person name="Antoshechkin I."/>
            <person name="Miller M.M."/>
            <person name="Sternberg P.W."/>
            <person name="Aroian R.V."/>
        </authorList>
    </citation>
    <scope>NUCLEOTIDE SEQUENCE</scope>
    <source>
        <strain evidence="2">HY135</strain>
    </source>
</reference>
<dbReference type="AlphaFoldDB" id="A0A016WXL2"/>
<dbReference type="EMBL" id="JARK01000062">
    <property type="protein sequence ID" value="EYC44405.1"/>
    <property type="molecule type" value="Genomic_DNA"/>
</dbReference>
<dbReference type="OrthoDB" id="9944055at2759"/>
<proteinExistence type="predicted"/>
<evidence type="ECO:0000313" key="1">
    <source>
        <dbReference type="EMBL" id="EYC44405.1"/>
    </source>
</evidence>
<accession>A0A016WXL2</accession>
<keyword evidence="2" id="KW-1185">Reference proteome</keyword>
<protein>
    <submittedName>
        <fullName evidence="1">Uncharacterized protein</fullName>
    </submittedName>
</protein>
<organism evidence="1 2">
    <name type="scientific">Ancylostoma ceylanicum</name>
    <dbReference type="NCBI Taxonomy" id="53326"/>
    <lineage>
        <taxon>Eukaryota</taxon>
        <taxon>Metazoa</taxon>
        <taxon>Ecdysozoa</taxon>
        <taxon>Nematoda</taxon>
        <taxon>Chromadorea</taxon>
        <taxon>Rhabditida</taxon>
        <taxon>Rhabditina</taxon>
        <taxon>Rhabditomorpha</taxon>
        <taxon>Strongyloidea</taxon>
        <taxon>Ancylostomatidae</taxon>
        <taxon>Ancylostomatinae</taxon>
        <taxon>Ancylostoma</taxon>
    </lineage>
</organism>
<dbReference type="Proteomes" id="UP000024635">
    <property type="component" value="Unassembled WGS sequence"/>
</dbReference>
<gene>
    <name evidence="1" type="primary">Acey_s0462.g1893</name>
    <name evidence="1" type="ORF">Y032_0462g1893</name>
</gene>
<evidence type="ECO:0000313" key="2">
    <source>
        <dbReference type="Proteomes" id="UP000024635"/>
    </source>
</evidence>
<comment type="caution">
    <text evidence="1">The sequence shown here is derived from an EMBL/GenBank/DDBJ whole genome shotgun (WGS) entry which is preliminary data.</text>
</comment>
<name>A0A016WXL2_9BILA</name>
<sequence length="80" mass="9175">MTLDGMATNGLAAILLRLSYRRIYRSILSYPILSYPILSYPTLSYPILSYPIQSYPIVLRLRLSLSYCARLHNTEEEAGF</sequence>